<keyword evidence="2" id="KW-1185">Reference proteome</keyword>
<comment type="caution">
    <text evidence="1">The sequence shown here is derived from an EMBL/GenBank/DDBJ whole genome shotgun (WGS) entry which is preliminary data.</text>
</comment>
<dbReference type="GO" id="GO:0003677">
    <property type="term" value="F:DNA binding"/>
    <property type="evidence" value="ECO:0007669"/>
    <property type="project" value="InterPro"/>
</dbReference>
<dbReference type="Proteomes" id="UP000094622">
    <property type="component" value="Unassembled WGS sequence"/>
</dbReference>
<dbReference type="AlphaFoldDB" id="A0A1E3H4F6"/>
<accession>A0A1E3H4F6</accession>
<gene>
    <name evidence="1" type="ORF">A6302_01497</name>
</gene>
<proteinExistence type="predicted"/>
<dbReference type="InterPro" id="IPR010982">
    <property type="entry name" value="Lambda_DNA-bd_dom_sf"/>
</dbReference>
<evidence type="ECO:0000313" key="1">
    <source>
        <dbReference type="EMBL" id="ODN71208.1"/>
    </source>
</evidence>
<organism evidence="1 2">
    <name type="scientific">Methylobrevis pamukkalensis</name>
    <dbReference type="NCBI Taxonomy" id="1439726"/>
    <lineage>
        <taxon>Bacteria</taxon>
        <taxon>Pseudomonadati</taxon>
        <taxon>Pseudomonadota</taxon>
        <taxon>Alphaproteobacteria</taxon>
        <taxon>Hyphomicrobiales</taxon>
        <taxon>Pleomorphomonadaceae</taxon>
        <taxon>Methylobrevis</taxon>
    </lineage>
</organism>
<name>A0A1E3H4F6_9HYPH</name>
<dbReference type="Gene3D" id="1.10.260.40">
    <property type="entry name" value="lambda repressor-like DNA-binding domains"/>
    <property type="match status" value="1"/>
</dbReference>
<reference evidence="1 2" key="1">
    <citation type="submission" date="2016-07" db="EMBL/GenBank/DDBJ databases">
        <title>Draft Genome Sequence of Methylobrevis pamukkalensis PK2.</title>
        <authorList>
            <person name="Vasilenko O.V."/>
            <person name="Doronina N.V."/>
            <person name="Shmareva M.N."/>
            <person name="Tarlachkov S.V."/>
            <person name="Mustakhimov I."/>
            <person name="Trotsenko Y.A."/>
        </authorList>
    </citation>
    <scope>NUCLEOTIDE SEQUENCE [LARGE SCALE GENOMIC DNA]</scope>
    <source>
        <strain evidence="1 2">PK2</strain>
    </source>
</reference>
<dbReference type="EMBL" id="MCRJ01000027">
    <property type="protein sequence ID" value="ODN71208.1"/>
    <property type="molecule type" value="Genomic_DNA"/>
</dbReference>
<sequence>MTVLGIARQIHGGALPDWIAELATRVDQAGGNTKATREVATQLGYSHSVVHEILRGKYKASTDAVEAKVRAIYMRGALRCPATGCEISGAQCETNQRLPFSTANPMRARLWRACRGGCQHSALTTEREGAA</sequence>
<evidence type="ECO:0000313" key="2">
    <source>
        <dbReference type="Proteomes" id="UP000094622"/>
    </source>
</evidence>
<protein>
    <submittedName>
        <fullName evidence="1">Uncharacterized protein</fullName>
    </submittedName>
</protein>